<comment type="similarity">
    <text evidence="12">Belongs to the cytochrome b561 family.</text>
</comment>
<evidence type="ECO:0000259" key="14">
    <source>
        <dbReference type="Pfam" id="PF01292"/>
    </source>
</evidence>
<dbReference type="NCBIfam" id="NF008566">
    <property type="entry name" value="PRK11513.1"/>
    <property type="match status" value="1"/>
</dbReference>
<evidence type="ECO:0000313" key="16">
    <source>
        <dbReference type="Proteomes" id="UP000299580"/>
    </source>
</evidence>
<evidence type="ECO:0000256" key="13">
    <source>
        <dbReference type="SAM" id="Phobius"/>
    </source>
</evidence>
<dbReference type="GO" id="GO:0005886">
    <property type="term" value="C:plasma membrane"/>
    <property type="evidence" value="ECO:0007669"/>
    <property type="project" value="UniProtKB-SubCell"/>
</dbReference>
<accession>A0A4P8QL28</accession>
<evidence type="ECO:0000256" key="5">
    <source>
        <dbReference type="ARBA" id="ARBA00022617"/>
    </source>
</evidence>
<keyword evidence="7" id="KW-0479">Metal-binding</keyword>
<dbReference type="InterPro" id="IPR016174">
    <property type="entry name" value="Di-haem_cyt_TM"/>
</dbReference>
<evidence type="ECO:0000256" key="1">
    <source>
        <dbReference type="ARBA" id="ARBA00001970"/>
    </source>
</evidence>
<evidence type="ECO:0000256" key="8">
    <source>
        <dbReference type="ARBA" id="ARBA00022982"/>
    </source>
</evidence>
<evidence type="ECO:0000313" key="15">
    <source>
        <dbReference type="EMBL" id="QCR07591.1"/>
    </source>
</evidence>
<keyword evidence="9 13" id="KW-1133">Transmembrane helix</keyword>
<organism evidence="15 16">
    <name type="scientific">Brenneria rubrifaciens</name>
    <dbReference type="NCBI Taxonomy" id="55213"/>
    <lineage>
        <taxon>Bacteria</taxon>
        <taxon>Pseudomonadati</taxon>
        <taxon>Pseudomonadota</taxon>
        <taxon>Gammaproteobacteria</taxon>
        <taxon>Enterobacterales</taxon>
        <taxon>Pectobacteriaceae</taxon>
        <taxon>Brenneria</taxon>
    </lineage>
</organism>
<keyword evidence="5" id="KW-0349">Heme</keyword>
<comment type="subcellular location">
    <subcellularLocation>
        <location evidence="2">Cell membrane</location>
        <topology evidence="2">Multi-pass membrane protein</topology>
    </subcellularLocation>
</comment>
<feature type="transmembrane region" description="Helical" evidence="13">
    <location>
        <begin position="84"/>
        <end position="105"/>
    </location>
</feature>
<dbReference type="InterPro" id="IPR011577">
    <property type="entry name" value="Cyt_b561_bac/Ni-Hgenase"/>
</dbReference>
<reference evidence="15 16" key="1">
    <citation type="submission" date="2018-11" db="EMBL/GenBank/DDBJ databases">
        <title>Genome sequences of Brenneria nigrifluens and Brenneria rubrifaciens.</title>
        <authorList>
            <person name="Poret-Peterson A.T."/>
            <person name="McClean A.E."/>
            <person name="Kluepfel D.A."/>
        </authorList>
    </citation>
    <scope>NUCLEOTIDE SEQUENCE [LARGE SCALE GENOMIC DNA]</scope>
    <source>
        <strain evidence="15 16">6D370</strain>
    </source>
</reference>
<feature type="transmembrane region" description="Helical" evidence="13">
    <location>
        <begin position="41"/>
        <end position="64"/>
    </location>
</feature>
<keyword evidence="3" id="KW-0813">Transport</keyword>
<dbReference type="GO" id="GO:0020037">
    <property type="term" value="F:heme binding"/>
    <property type="evidence" value="ECO:0007669"/>
    <property type="project" value="TreeGrafter"/>
</dbReference>
<dbReference type="GO" id="GO:0046872">
    <property type="term" value="F:metal ion binding"/>
    <property type="evidence" value="ECO:0007669"/>
    <property type="project" value="UniProtKB-KW"/>
</dbReference>
<evidence type="ECO:0000256" key="3">
    <source>
        <dbReference type="ARBA" id="ARBA00022448"/>
    </source>
</evidence>
<proteinExistence type="inferred from homology"/>
<dbReference type="RefSeq" id="WP_137712660.1">
    <property type="nucleotide sequence ID" value="NZ_CP034035.1"/>
</dbReference>
<keyword evidence="10" id="KW-0408">Iron</keyword>
<name>A0A4P8QL28_9GAMM</name>
<keyword evidence="4" id="KW-1003">Cell membrane</keyword>
<comment type="cofactor">
    <cofactor evidence="1">
        <name>heme b</name>
        <dbReference type="ChEBI" id="CHEBI:60344"/>
    </cofactor>
</comment>
<dbReference type="EMBL" id="CP034035">
    <property type="protein sequence ID" value="QCR07591.1"/>
    <property type="molecule type" value="Genomic_DNA"/>
</dbReference>
<evidence type="ECO:0000256" key="11">
    <source>
        <dbReference type="ARBA" id="ARBA00023136"/>
    </source>
</evidence>
<feature type="domain" description="Cytochrome b561 bacterial/Ni-hydrogenase" evidence="14">
    <location>
        <begin position="5"/>
        <end position="174"/>
    </location>
</feature>
<feature type="transmembrane region" description="Helical" evidence="13">
    <location>
        <begin position="145"/>
        <end position="164"/>
    </location>
</feature>
<evidence type="ECO:0000256" key="2">
    <source>
        <dbReference type="ARBA" id="ARBA00004651"/>
    </source>
</evidence>
<dbReference type="PANTHER" id="PTHR30529">
    <property type="entry name" value="CYTOCHROME B561"/>
    <property type="match status" value="1"/>
</dbReference>
<keyword evidence="11 13" id="KW-0472">Membrane</keyword>
<evidence type="ECO:0000256" key="6">
    <source>
        <dbReference type="ARBA" id="ARBA00022692"/>
    </source>
</evidence>
<keyword evidence="8" id="KW-0249">Electron transport</keyword>
<evidence type="ECO:0000256" key="7">
    <source>
        <dbReference type="ARBA" id="ARBA00022723"/>
    </source>
</evidence>
<dbReference type="PANTHER" id="PTHR30529:SF4">
    <property type="entry name" value="SUPEROXIDE OXIDASE CYBB"/>
    <property type="match status" value="1"/>
</dbReference>
<evidence type="ECO:0000256" key="12">
    <source>
        <dbReference type="ARBA" id="ARBA00037975"/>
    </source>
</evidence>
<dbReference type="GO" id="GO:0022904">
    <property type="term" value="P:respiratory electron transport chain"/>
    <property type="evidence" value="ECO:0007669"/>
    <property type="project" value="InterPro"/>
</dbReference>
<dbReference type="KEGG" id="brb:EH207_02950"/>
<sequence length="178" mass="20137">MKGKFASPQIALHWLVFVLLVVAYATIELRWIAERGSLLRTVMMVTHFSCGVLVLALMLVRLFLRTRYASPAITPPPPRWQTALATLTHTVIYLLFISLPILGTISRYYSGRDWMLFGIGMPMSATPNTELAGSLMDWHETLAPLGYWLIGLHTVAALFHHYVLKDNTLLRMMPARRG</sequence>
<gene>
    <name evidence="15" type="ORF">EH207_02950</name>
</gene>
<evidence type="ECO:0000256" key="9">
    <source>
        <dbReference type="ARBA" id="ARBA00022989"/>
    </source>
</evidence>
<evidence type="ECO:0000256" key="10">
    <source>
        <dbReference type="ARBA" id="ARBA00023004"/>
    </source>
</evidence>
<keyword evidence="16" id="KW-1185">Reference proteome</keyword>
<dbReference type="SUPFAM" id="SSF81342">
    <property type="entry name" value="Transmembrane di-heme cytochromes"/>
    <property type="match status" value="1"/>
</dbReference>
<dbReference type="GO" id="GO:0009055">
    <property type="term" value="F:electron transfer activity"/>
    <property type="evidence" value="ECO:0007669"/>
    <property type="project" value="InterPro"/>
</dbReference>
<dbReference type="OrthoDB" id="8589936at2"/>
<dbReference type="InterPro" id="IPR052168">
    <property type="entry name" value="Cytochrome_b561_oxidase"/>
</dbReference>
<keyword evidence="6 13" id="KW-0812">Transmembrane</keyword>
<evidence type="ECO:0000256" key="4">
    <source>
        <dbReference type="ARBA" id="ARBA00022475"/>
    </source>
</evidence>
<dbReference type="Pfam" id="PF01292">
    <property type="entry name" value="Ni_hydr_CYTB"/>
    <property type="match status" value="1"/>
</dbReference>
<dbReference type="AlphaFoldDB" id="A0A4P8QL28"/>
<dbReference type="Proteomes" id="UP000299580">
    <property type="component" value="Chromosome"/>
</dbReference>
<protein>
    <submittedName>
        <fullName evidence="15">Cytochrome b561</fullName>
    </submittedName>
</protein>